<name>A0A9X7TW90_LACJH</name>
<dbReference type="InterPro" id="IPR004134">
    <property type="entry name" value="Peptidase_C1B"/>
</dbReference>
<keyword evidence="4" id="KW-0788">Thiol protease</keyword>
<organism evidence="5 6">
    <name type="scientific">Lactobacillus johnsonii</name>
    <dbReference type="NCBI Taxonomy" id="33959"/>
    <lineage>
        <taxon>Bacteria</taxon>
        <taxon>Bacillati</taxon>
        <taxon>Bacillota</taxon>
        <taxon>Bacilli</taxon>
        <taxon>Lactobacillales</taxon>
        <taxon>Lactobacillaceae</taxon>
        <taxon>Lactobacillus</taxon>
    </lineage>
</organism>
<dbReference type="Pfam" id="PF03051">
    <property type="entry name" value="Peptidase_C1_2"/>
    <property type="match status" value="1"/>
</dbReference>
<dbReference type="PROSITE" id="PS00139">
    <property type="entry name" value="THIOL_PROTEASE_CYS"/>
    <property type="match status" value="1"/>
</dbReference>
<comment type="subcellular location">
    <subcellularLocation>
        <location evidence="1">Cytoplasm</location>
    </subcellularLocation>
</comment>
<dbReference type="InterPro" id="IPR038765">
    <property type="entry name" value="Papain-like_cys_pep_sf"/>
</dbReference>
<dbReference type="GO" id="GO:0005737">
    <property type="term" value="C:cytoplasm"/>
    <property type="evidence" value="ECO:0007669"/>
    <property type="project" value="UniProtKB-SubCell"/>
</dbReference>
<dbReference type="Gene3D" id="3.90.70.10">
    <property type="entry name" value="Cysteine proteinases"/>
    <property type="match status" value="1"/>
</dbReference>
<gene>
    <name evidence="5" type="ORF">GTO82_02795</name>
</gene>
<sequence length="119" mass="13864">MTYYSKCGYENGIKKAITNERAIENSSFNFSIDVDSNKVMNQKHSGRCWMFSGLNFVRFLIEKKHNLKDMELSPDYLFFYDKLERGNYFYSNIVKTAAKPLSDREVMFLLATPQEDGGD</sequence>
<dbReference type="InterPro" id="IPR000169">
    <property type="entry name" value="Pept_cys_AS"/>
</dbReference>
<evidence type="ECO:0000256" key="4">
    <source>
        <dbReference type="ARBA" id="ARBA00022807"/>
    </source>
</evidence>
<proteinExistence type="predicted"/>
<evidence type="ECO:0000313" key="6">
    <source>
        <dbReference type="Proteomes" id="UP000510788"/>
    </source>
</evidence>
<dbReference type="EMBL" id="CP047409">
    <property type="protein sequence ID" value="QLL69026.1"/>
    <property type="molecule type" value="Genomic_DNA"/>
</dbReference>
<evidence type="ECO:0000256" key="1">
    <source>
        <dbReference type="ARBA" id="ARBA00004496"/>
    </source>
</evidence>
<dbReference type="PANTHER" id="PTHR10363:SF2">
    <property type="entry name" value="BLEOMYCIN HYDROLASE"/>
    <property type="match status" value="1"/>
</dbReference>
<protein>
    <recommendedName>
        <fullName evidence="7">Aminopeptidase</fullName>
    </recommendedName>
</protein>
<dbReference type="PANTHER" id="PTHR10363">
    <property type="entry name" value="BLEOMYCIN HYDROLASE"/>
    <property type="match status" value="1"/>
</dbReference>
<dbReference type="GO" id="GO:0006508">
    <property type="term" value="P:proteolysis"/>
    <property type="evidence" value="ECO:0007669"/>
    <property type="project" value="UniProtKB-KW"/>
</dbReference>
<evidence type="ECO:0000256" key="2">
    <source>
        <dbReference type="ARBA" id="ARBA00022670"/>
    </source>
</evidence>
<dbReference type="GO" id="GO:0043418">
    <property type="term" value="P:homocysteine catabolic process"/>
    <property type="evidence" value="ECO:0007669"/>
    <property type="project" value="TreeGrafter"/>
</dbReference>
<keyword evidence="2" id="KW-0645">Protease</keyword>
<dbReference type="GO" id="GO:0009636">
    <property type="term" value="P:response to toxic substance"/>
    <property type="evidence" value="ECO:0007669"/>
    <property type="project" value="TreeGrafter"/>
</dbReference>
<evidence type="ECO:0000256" key="3">
    <source>
        <dbReference type="ARBA" id="ARBA00022801"/>
    </source>
</evidence>
<dbReference type="AlphaFoldDB" id="A0A9X7TW90"/>
<evidence type="ECO:0008006" key="7">
    <source>
        <dbReference type="Google" id="ProtNLM"/>
    </source>
</evidence>
<dbReference type="GO" id="GO:0070005">
    <property type="term" value="F:cysteine-type aminopeptidase activity"/>
    <property type="evidence" value="ECO:0007669"/>
    <property type="project" value="InterPro"/>
</dbReference>
<dbReference type="SUPFAM" id="SSF54001">
    <property type="entry name" value="Cysteine proteinases"/>
    <property type="match status" value="1"/>
</dbReference>
<reference evidence="5 6" key="1">
    <citation type="submission" date="2020-01" db="EMBL/GenBank/DDBJ databases">
        <title>Complete and circular genome sequences of six lactobacillus isolates from horses.</title>
        <authorList>
            <person name="Hassan H.M."/>
        </authorList>
    </citation>
    <scope>NUCLEOTIDE SEQUENCE [LARGE SCALE GENOMIC DNA]</scope>
    <source>
        <strain evidence="5 6">3DG</strain>
    </source>
</reference>
<accession>A0A9X7TW90</accession>
<dbReference type="Proteomes" id="UP000510788">
    <property type="component" value="Chromosome"/>
</dbReference>
<evidence type="ECO:0000313" key="5">
    <source>
        <dbReference type="EMBL" id="QLL69026.1"/>
    </source>
</evidence>
<keyword evidence="3" id="KW-0378">Hydrolase</keyword>